<dbReference type="Proteomes" id="UP001145114">
    <property type="component" value="Unassembled WGS sequence"/>
</dbReference>
<feature type="non-terminal residue" evidence="1">
    <location>
        <position position="1"/>
    </location>
</feature>
<evidence type="ECO:0000313" key="1">
    <source>
        <dbReference type="EMBL" id="KAJ1677280.1"/>
    </source>
</evidence>
<organism evidence="1 2">
    <name type="scientific">Spiromyces aspiralis</name>
    <dbReference type="NCBI Taxonomy" id="68401"/>
    <lineage>
        <taxon>Eukaryota</taxon>
        <taxon>Fungi</taxon>
        <taxon>Fungi incertae sedis</taxon>
        <taxon>Zoopagomycota</taxon>
        <taxon>Kickxellomycotina</taxon>
        <taxon>Kickxellomycetes</taxon>
        <taxon>Kickxellales</taxon>
        <taxon>Kickxellaceae</taxon>
        <taxon>Spiromyces</taxon>
    </lineage>
</organism>
<dbReference type="EMBL" id="JAMZIH010002689">
    <property type="protein sequence ID" value="KAJ1677280.1"/>
    <property type="molecule type" value="Genomic_DNA"/>
</dbReference>
<proteinExistence type="predicted"/>
<comment type="caution">
    <text evidence="1">The sequence shown here is derived from an EMBL/GenBank/DDBJ whole genome shotgun (WGS) entry which is preliminary data.</text>
</comment>
<gene>
    <name evidence="1" type="ORF">EV182_006490</name>
</gene>
<protein>
    <submittedName>
        <fullName evidence="1">Uncharacterized protein</fullName>
    </submittedName>
</protein>
<name>A0ACC1HMP5_9FUNG</name>
<keyword evidence="2" id="KW-1185">Reference proteome</keyword>
<accession>A0ACC1HMP5</accession>
<reference evidence="1" key="1">
    <citation type="submission" date="2022-06" db="EMBL/GenBank/DDBJ databases">
        <title>Phylogenomic reconstructions and comparative analyses of Kickxellomycotina fungi.</title>
        <authorList>
            <person name="Reynolds N.K."/>
            <person name="Stajich J.E."/>
            <person name="Barry K."/>
            <person name="Grigoriev I.V."/>
            <person name="Crous P."/>
            <person name="Smith M.E."/>
        </authorList>
    </citation>
    <scope>NUCLEOTIDE SEQUENCE</scope>
    <source>
        <strain evidence="1">RSA 2271</strain>
    </source>
</reference>
<sequence length="128" mass="14199">LEGVIGSLSLEQIYVTYLASAFRSIRFGLNEAHGCGQAIQLNYLIDQGGFEYNESTGKFRVNFNKIADGVRSLTREIMLFQGDGNKQGAEAFAQKYGVNREYTQRALGKLKGVVPVDIRPVYTALDEL</sequence>
<evidence type="ECO:0000313" key="2">
    <source>
        <dbReference type="Proteomes" id="UP001145114"/>
    </source>
</evidence>